<evidence type="ECO:0000256" key="3">
    <source>
        <dbReference type="ARBA" id="ARBA00022475"/>
    </source>
</evidence>
<dbReference type="InterPro" id="IPR050366">
    <property type="entry name" value="BP-dependent_transpt_permease"/>
</dbReference>
<dbReference type="GO" id="GO:0055085">
    <property type="term" value="P:transmembrane transport"/>
    <property type="evidence" value="ECO:0007669"/>
    <property type="project" value="InterPro"/>
</dbReference>
<protein>
    <submittedName>
        <fullName evidence="9">ABC transporter permease</fullName>
    </submittedName>
</protein>
<dbReference type="HOGENOM" id="CLU_028518_1_1_4"/>
<feature type="domain" description="ABC transmembrane type-1" evidence="8">
    <location>
        <begin position="75"/>
        <end position="263"/>
    </location>
</feature>
<evidence type="ECO:0000313" key="10">
    <source>
        <dbReference type="Proteomes" id="UP000018733"/>
    </source>
</evidence>
<dbReference type="eggNOG" id="COG1173">
    <property type="taxonomic scope" value="Bacteria"/>
</dbReference>
<comment type="caution">
    <text evidence="9">The sequence shown here is derived from an EMBL/GenBank/DDBJ whole genome shotgun (WGS) entry which is preliminary data.</text>
</comment>
<keyword evidence="3" id="KW-1003">Cell membrane</keyword>
<dbReference type="EMBL" id="AYXT01000012">
    <property type="protein sequence ID" value="ETF01073.1"/>
    <property type="molecule type" value="Genomic_DNA"/>
</dbReference>
<name>V8QP25_9BURK</name>
<keyword evidence="2 7" id="KW-0813">Transport</keyword>
<evidence type="ECO:0000256" key="7">
    <source>
        <dbReference type="RuleBase" id="RU363032"/>
    </source>
</evidence>
<evidence type="ECO:0000256" key="2">
    <source>
        <dbReference type="ARBA" id="ARBA00022448"/>
    </source>
</evidence>
<sequence length="279" mass="29800">MNLRLVQKFRQSRALMLGSGLLLLIILCALLANVVYPQDPLDIVAPANLWPGAPDHYLGTDMMGRDMGAGLMHAASVSLAVGFFAALLSVTIGIALGVVAGYAGGWIDDVLMRLTEMFQTFPSFLFAVVLVVILEPSIYSIIFAIGITAWPQIARLVRAEALRVRNAEFVTAAHTIGLPGYRILLSHVLPNSLAPVVVTTSVLMAHAILTEASLSFLGLGDPGVISWGSMIGMGRSTLRTAWYMTALPGAAIFVTVISLMLLGNGLNDLFNPRVQQNGK</sequence>
<proteinExistence type="inferred from homology"/>
<dbReference type="PANTHER" id="PTHR43386:SF1">
    <property type="entry name" value="D,D-DIPEPTIDE TRANSPORT SYSTEM PERMEASE PROTEIN DDPC-RELATED"/>
    <property type="match status" value="1"/>
</dbReference>
<dbReference type="PANTHER" id="PTHR43386">
    <property type="entry name" value="OLIGOPEPTIDE TRANSPORT SYSTEM PERMEASE PROTEIN APPC"/>
    <property type="match status" value="1"/>
</dbReference>
<organism evidence="9 10">
    <name type="scientific">Advenella kashmirensis W13003</name>
    <dbReference type="NCBI Taxonomy" id="1424334"/>
    <lineage>
        <taxon>Bacteria</taxon>
        <taxon>Pseudomonadati</taxon>
        <taxon>Pseudomonadota</taxon>
        <taxon>Betaproteobacteria</taxon>
        <taxon>Burkholderiales</taxon>
        <taxon>Alcaligenaceae</taxon>
    </lineage>
</organism>
<evidence type="ECO:0000256" key="4">
    <source>
        <dbReference type="ARBA" id="ARBA00022692"/>
    </source>
</evidence>
<comment type="subcellular location">
    <subcellularLocation>
        <location evidence="1 7">Cell membrane</location>
        <topology evidence="1 7">Multi-pass membrane protein</topology>
    </subcellularLocation>
</comment>
<accession>V8QP25</accession>
<dbReference type="GO" id="GO:0005886">
    <property type="term" value="C:plasma membrane"/>
    <property type="evidence" value="ECO:0007669"/>
    <property type="project" value="UniProtKB-SubCell"/>
</dbReference>
<dbReference type="OrthoDB" id="9783218at2"/>
<dbReference type="SUPFAM" id="SSF161098">
    <property type="entry name" value="MetI-like"/>
    <property type="match status" value="1"/>
</dbReference>
<keyword evidence="10" id="KW-1185">Reference proteome</keyword>
<gene>
    <name evidence="9" type="ORF">W822_17485</name>
</gene>
<evidence type="ECO:0000256" key="1">
    <source>
        <dbReference type="ARBA" id="ARBA00004651"/>
    </source>
</evidence>
<feature type="transmembrane region" description="Helical" evidence="7">
    <location>
        <begin position="124"/>
        <end position="150"/>
    </location>
</feature>
<dbReference type="Proteomes" id="UP000018733">
    <property type="component" value="Unassembled WGS sequence"/>
</dbReference>
<dbReference type="PROSITE" id="PS50928">
    <property type="entry name" value="ABC_TM1"/>
    <property type="match status" value="1"/>
</dbReference>
<dbReference type="InterPro" id="IPR035906">
    <property type="entry name" value="MetI-like_sf"/>
</dbReference>
<dbReference type="PATRIC" id="fig|1424334.3.peg.3514"/>
<dbReference type="InterPro" id="IPR025966">
    <property type="entry name" value="OppC_N"/>
</dbReference>
<dbReference type="AlphaFoldDB" id="V8QP25"/>
<dbReference type="Gene3D" id="1.10.3720.10">
    <property type="entry name" value="MetI-like"/>
    <property type="match status" value="1"/>
</dbReference>
<dbReference type="STRING" id="1424334.W822_17485"/>
<feature type="transmembrane region" description="Helical" evidence="7">
    <location>
        <begin position="77"/>
        <end position="103"/>
    </location>
</feature>
<evidence type="ECO:0000256" key="5">
    <source>
        <dbReference type="ARBA" id="ARBA00022989"/>
    </source>
</evidence>
<evidence type="ECO:0000313" key="9">
    <source>
        <dbReference type="EMBL" id="ETF01073.1"/>
    </source>
</evidence>
<keyword evidence="6 7" id="KW-0472">Membrane</keyword>
<keyword evidence="4 7" id="KW-0812">Transmembrane</keyword>
<feature type="transmembrane region" description="Helical" evidence="7">
    <location>
        <begin position="240"/>
        <end position="262"/>
    </location>
</feature>
<dbReference type="Pfam" id="PF12911">
    <property type="entry name" value="OppC_N"/>
    <property type="match status" value="1"/>
</dbReference>
<dbReference type="CDD" id="cd06261">
    <property type="entry name" value="TM_PBP2"/>
    <property type="match status" value="1"/>
</dbReference>
<keyword evidence="5 7" id="KW-1133">Transmembrane helix</keyword>
<dbReference type="RefSeq" id="WP_024006434.1">
    <property type="nucleotide sequence ID" value="NZ_KI650981.1"/>
</dbReference>
<evidence type="ECO:0000259" key="8">
    <source>
        <dbReference type="PROSITE" id="PS50928"/>
    </source>
</evidence>
<feature type="transmembrane region" description="Helical" evidence="7">
    <location>
        <begin position="193"/>
        <end position="219"/>
    </location>
</feature>
<dbReference type="Pfam" id="PF00528">
    <property type="entry name" value="BPD_transp_1"/>
    <property type="match status" value="1"/>
</dbReference>
<evidence type="ECO:0000256" key="6">
    <source>
        <dbReference type="ARBA" id="ARBA00023136"/>
    </source>
</evidence>
<dbReference type="InterPro" id="IPR000515">
    <property type="entry name" value="MetI-like"/>
</dbReference>
<reference evidence="9 10" key="1">
    <citation type="journal article" date="2014" name="Genome Announc.">
        <title>Draft Genome Sequence of Advenella kashmirensis Strain W13003, a Polycyclic Aromatic Hydrocarbon-Degrading Bacterium.</title>
        <authorList>
            <person name="Wang X."/>
            <person name="Jin D."/>
            <person name="Zhou L."/>
            <person name="Wu L."/>
            <person name="An W."/>
            <person name="Zhao L."/>
        </authorList>
    </citation>
    <scope>NUCLEOTIDE SEQUENCE [LARGE SCALE GENOMIC DNA]</scope>
    <source>
        <strain evidence="9 10">W13003</strain>
    </source>
</reference>
<comment type="similarity">
    <text evidence="7">Belongs to the binding-protein-dependent transport system permease family.</text>
</comment>